<accession>A0ABV1L322</accession>
<keyword evidence="1" id="KW-0548">Nucleotidyltransferase</keyword>
<dbReference type="EMBL" id="JASKHM010000021">
    <property type="protein sequence ID" value="MEQ4486413.1"/>
    <property type="molecule type" value="Genomic_DNA"/>
</dbReference>
<keyword evidence="1" id="KW-0808">Transferase</keyword>
<organism evidence="1 2">
    <name type="scientific">Cohnella silvisoli</name>
    <dbReference type="NCBI Taxonomy" id="2873699"/>
    <lineage>
        <taxon>Bacteria</taxon>
        <taxon>Bacillati</taxon>
        <taxon>Bacillota</taxon>
        <taxon>Bacilli</taxon>
        <taxon>Bacillales</taxon>
        <taxon>Paenibacillaceae</taxon>
        <taxon>Cohnella</taxon>
    </lineage>
</organism>
<reference evidence="1 2" key="1">
    <citation type="journal article" date="2023" name="Genome Announc.">
        <title>Pan-Genome Analyses of the Genus Cohnella and Proposal of the Novel Species Cohnella silvisoli sp. nov., Isolated from Forest Soil.</title>
        <authorList>
            <person name="Wang C."/>
            <person name="Mao L."/>
            <person name="Bao G."/>
            <person name="Zhu H."/>
        </authorList>
    </citation>
    <scope>NUCLEOTIDE SEQUENCE [LARGE SCALE GENOMIC DNA]</scope>
    <source>
        <strain evidence="1 2">NL03-T5-1</strain>
    </source>
</reference>
<name>A0ABV1L322_9BACL</name>
<keyword evidence="2" id="KW-1185">Reference proteome</keyword>
<dbReference type="Proteomes" id="UP001493487">
    <property type="component" value="Unassembled WGS sequence"/>
</dbReference>
<protein>
    <submittedName>
        <fullName evidence="1">Retron-type reverse transcriptase</fullName>
    </submittedName>
</protein>
<gene>
    <name evidence="1" type="ORF">QJS35_28980</name>
</gene>
<proteinExistence type="predicted"/>
<dbReference type="GO" id="GO:0003964">
    <property type="term" value="F:RNA-directed DNA polymerase activity"/>
    <property type="evidence" value="ECO:0007669"/>
    <property type="project" value="UniProtKB-KW"/>
</dbReference>
<comment type="caution">
    <text evidence="1">The sequence shown here is derived from an EMBL/GenBank/DDBJ whole genome shotgun (WGS) entry which is preliminary data.</text>
</comment>
<evidence type="ECO:0000313" key="2">
    <source>
        <dbReference type="Proteomes" id="UP001493487"/>
    </source>
</evidence>
<sequence length="336" mass="37288">MNRDEIDQIKNAAGEYAKEALLARKAFIELRLKQDPEIRKVLIRAAKGITDTLRKSGSASVSGRLMAVVESKLNDLAERLRSDYTETIGGHIREAAKIGAQTNKAITIDLMHGKVQVPRVTKAGIDQLYFRVNEDAVRAIWDRTSHGLKLSDRIWNASKEARRVMTEIVQDAVATGQDAVQTARLLEQYVRPDANIPVKYYKGLLERTQGGIPDDLSYQALRVARTETTAALGQGTIKSAQVSPSAIGIQFCLSPSHQIQDICDELARHDEGLGSGVYPLDNPPPYPAHPNTLSFLVEKHRDSKDFVSDLKAWLNNPDSRPELESWYTDVYQNGAA</sequence>
<dbReference type="RefSeq" id="WP_232189502.1">
    <property type="nucleotide sequence ID" value="NZ_JAIOAP010000020.1"/>
</dbReference>
<evidence type="ECO:0000313" key="1">
    <source>
        <dbReference type="EMBL" id="MEQ4486413.1"/>
    </source>
</evidence>
<keyword evidence="1" id="KW-0695">RNA-directed DNA polymerase</keyword>